<dbReference type="InterPro" id="IPR003594">
    <property type="entry name" value="HATPase_dom"/>
</dbReference>
<keyword evidence="4" id="KW-1003">Cell membrane</keyword>
<dbReference type="Pfam" id="PF02518">
    <property type="entry name" value="HATPase_c"/>
    <property type="match status" value="1"/>
</dbReference>
<evidence type="ECO:0000256" key="11">
    <source>
        <dbReference type="ARBA" id="ARBA00022989"/>
    </source>
</evidence>
<evidence type="ECO:0000256" key="3">
    <source>
        <dbReference type="ARBA" id="ARBA00012438"/>
    </source>
</evidence>
<evidence type="ECO:0000256" key="1">
    <source>
        <dbReference type="ARBA" id="ARBA00000085"/>
    </source>
</evidence>
<dbReference type="Gene3D" id="3.30.565.10">
    <property type="entry name" value="Histidine kinase-like ATPase, C-terminal domain"/>
    <property type="match status" value="1"/>
</dbReference>
<keyword evidence="14" id="KW-0472">Membrane</keyword>
<dbReference type="PANTHER" id="PTHR43065">
    <property type="entry name" value="SENSOR HISTIDINE KINASE"/>
    <property type="match status" value="1"/>
</dbReference>
<evidence type="ECO:0000256" key="13">
    <source>
        <dbReference type="SAM" id="Coils"/>
    </source>
</evidence>
<accession>A0A5C4R9D9</accession>
<dbReference type="InterPro" id="IPR004358">
    <property type="entry name" value="Sig_transdc_His_kin-like_C"/>
</dbReference>
<comment type="catalytic activity">
    <reaction evidence="1">
        <text>ATP + protein L-histidine = ADP + protein N-phospho-L-histidine.</text>
        <dbReference type="EC" id="2.7.13.3"/>
    </reaction>
</comment>
<feature type="transmembrane region" description="Helical" evidence="14">
    <location>
        <begin position="216"/>
        <end position="240"/>
    </location>
</feature>
<dbReference type="SUPFAM" id="SSF47384">
    <property type="entry name" value="Homodimeric domain of signal transducing histidine kinase"/>
    <property type="match status" value="1"/>
</dbReference>
<dbReference type="InterPro" id="IPR036097">
    <property type="entry name" value="HisK_dim/P_sf"/>
</dbReference>
<dbReference type="PIRSF" id="PIRSF036431">
    <property type="entry name" value="STHK_DctB"/>
    <property type="match status" value="1"/>
</dbReference>
<dbReference type="PANTHER" id="PTHR43065:SF46">
    <property type="entry name" value="C4-DICARBOXYLATE TRANSPORT SENSOR PROTEIN DCTB"/>
    <property type="match status" value="1"/>
</dbReference>
<name>A0A5C4R9D9_9RHOB</name>
<evidence type="ECO:0000256" key="9">
    <source>
        <dbReference type="ARBA" id="ARBA00022777"/>
    </source>
</evidence>
<dbReference type="Gene3D" id="1.10.287.130">
    <property type="match status" value="1"/>
</dbReference>
<dbReference type="InterPro" id="IPR036890">
    <property type="entry name" value="HATPase_C_sf"/>
</dbReference>
<dbReference type="EMBL" id="VDDC01000008">
    <property type="protein sequence ID" value="TNH40576.1"/>
    <property type="molecule type" value="Genomic_DNA"/>
</dbReference>
<dbReference type="PROSITE" id="PS50109">
    <property type="entry name" value="HIS_KIN"/>
    <property type="match status" value="1"/>
</dbReference>
<evidence type="ECO:0000256" key="10">
    <source>
        <dbReference type="ARBA" id="ARBA00022840"/>
    </source>
</evidence>
<feature type="domain" description="Histidine kinase" evidence="15">
    <location>
        <begin position="306"/>
        <end position="517"/>
    </location>
</feature>
<dbReference type="InterPro" id="IPR003661">
    <property type="entry name" value="HisK_dim/P_dom"/>
</dbReference>
<gene>
    <name evidence="16" type="ORF">FHD67_04760</name>
</gene>
<dbReference type="InterPro" id="IPR029151">
    <property type="entry name" value="Sensor-like_sf"/>
</dbReference>
<evidence type="ECO:0000256" key="6">
    <source>
        <dbReference type="ARBA" id="ARBA00022679"/>
    </source>
</evidence>
<comment type="caution">
    <text evidence="16">The sequence shown here is derived from an EMBL/GenBank/DDBJ whole genome shotgun (WGS) entry which is preliminary data.</text>
</comment>
<dbReference type="SMART" id="SM00388">
    <property type="entry name" value="HisKA"/>
    <property type="match status" value="1"/>
</dbReference>
<evidence type="ECO:0000256" key="4">
    <source>
        <dbReference type="ARBA" id="ARBA00022475"/>
    </source>
</evidence>
<evidence type="ECO:0000256" key="7">
    <source>
        <dbReference type="ARBA" id="ARBA00022692"/>
    </source>
</evidence>
<dbReference type="PRINTS" id="PR00344">
    <property type="entry name" value="BCTRLSENSOR"/>
</dbReference>
<dbReference type="InterPro" id="IPR017055">
    <property type="entry name" value="Sig_transdc_His_kinase_DctB"/>
</dbReference>
<evidence type="ECO:0000256" key="5">
    <source>
        <dbReference type="ARBA" id="ARBA00022553"/>
    </source>
</evidence>
<dbReference type="Gene3D" id="6.10.250.3020">
    <property type="match status" value="1"/>
</dbReference>
<evidence type="ECO:0000259" key="15">
    <source>
        <dbReference type="PROSITE" id="PS50109"/>
    </source>
</evidence>
<keyword evidence="11 14" id="KW-1133">Transmembrane helix</keyword>
<dbReference type="Proteomes" id="UP000304880">
    <property type="component" value="Unassembled WGS sequence"/>
</dbReference>
<dbReference type="GO" id="GO:0000155">
    <property type="term" value="F:phosphorelay sensor kinase activity"/>
    <property type="evidence" value="ECO:0007669"/>
    <property type="project" value="InterPro"/>
</dbReference>
<feature type="coiled-coil region" evidence="13">
    <location>
        <begin position="270"/>
        <end position="297"/>
    </location>
</feature>
<dbReference type="InterPro" id="IPR005467">
    <property type="entry name" value="His_kinase_dom"/>
</dbReference>
<keyword evidence="17" id="KW-1185">Reference proteome</keyword>
<keyword evidence="10" id="KW-0067">ATP-binding</keyword>
<dbReference type="SUPFAM" id="SSF103190">
    <property type="entry name" value="Sensory domain-like"/>
    <property type="match status" value="1"/>
</dbReference>
<evidence type="ECO:0000256" key="2">
    <source>
        <dbReference type="ARBA" id="ARBA00004651"/>
    </source>
</evidence>
<dbReference type="CDD" id="cd00082">
    <property type="entry name" value="HisKA"/>
    <property type="match status" value="1"/>
</dbReference>
<keyword evidence="13" id="KW-0175">Coiled coil</keyword>
<dbReference type="SMART" id="SM00387">
    <property type="entry name" value="HATPase_c"/>
    <property type="match status" value="1"/>
</dbReference>
<reference evidence="16 17" key="1">
    <citation type="submission" date="2019-06" db="EMBL/GenBank/DDBJ databases">
        <authorList>
            <person name="Li J."/>
        </authorList>
    </citation>
    <scope>NUCLEOTIDE SEQUENCE [LARGE SCALE GENOMIC DNA]</scope>
    <source>
        <strain evidence="16 17">CGMCC 1.8012</strain>
    </source>
</reference>
<keyword evidence="7 14" id="KW-0812">Transmembrane</keyword>
<keyword evidence="8" id="KW-0547">Nucleotide-binding</keyword>
<dbReference type="GO" id="GO:0005886">
    <property type="term" value="C:plasma membrane"/>
    <property type="evidence" value="ECO:0007669"/>
    <property type="project" value="UniProtKB-SubCell"/>
</dbReference>
<evidence type="ECO:0000313" key="17">
    <source>
        <dbReference type="Proteomes" id="UP000304880"/>
    </source>
</evidence>
<dbReference type="EC" id="2.7.13.3" evidence="3"/>
<comment type="subcellular location">
    <subcellularLocation>
        <location evidence="2">Cell membrane</location>
        <topology evidence="2">Multi-pass membrane protein</topology>
    </subcellularLocation>
</comment>
<evidence type="ECO:0000313" key="16">
    <source>
        <dbReference type="EMBL" id="TNH40576.1"/>
    </source>
</evidence>
<keyword evidence="6" id="KW-0808">Transferase</keyword>
<evidence type="ECO:0000256" key="14">
    <source>
        <dbReference type="SAM" id="Phobius"/>
    </source>
</evidence>
<dbReference type="Pfam" id="PF00512">
    <property type="entry name" value="HisKA"/>
    <property type="match status" value="1"/>
</dbReference>
<dbReference type="Gene3D" id="3.30.450.20">
    <property type="entry name" value="PAS domain"/>
    <property type="match status" value="2"/>
</dbReference>
<protein>
    <recommendedName>
        <fullName evidence="3">histidine kinase</fullName>
        <ecNumber evidence="3">2.7.13.3</ecNumber>
    </recommendedName>
</protein>
<proteinExistence type="predicted"/>
<keyword evidence="9 16" id="KW-0418">Kinase</keyword>
<organism evidence="16 17">
    <name type="scientific">Paracoccus haeundaensis</name>
    <dbReference type="NCBI Taxonomy" id="225362"/>
    <lineage>
        <taxon>Bacteria</taxon>
        <taxon>Pseudomonadati</taxon>
        <taxon>Pseudomonadota</taxon>
        <taxon>Alphaproteobacteria</taxon>
        <taxon>Rhodobacterales</taxon>
        <taxon>Paracoccaceae</taxon>
        <taxon>Paracoccus</taxon>
    </lineage>
</organism>
<sequence>MLAQLDQDAQAAAESRALTLDSILDRQRAVATVLAVDQQVIQLLQQGGPDRDFAVSAKMDLLRAETQSDVIYLLDRRGVSVAASNWDLPSSFIGHDYGFRQYFRQAAAQGTGQEYALGTVSGRPGLYLAHDIRDGTTLLGVVVVKVEFDPLEAAWARDTGATHVVDGQDRVIISGQPALRFGALPDVRGMVQARASVRGTDWTLLVRRPLAEAQRVASLAAGTAVLAVLLAGVVVAVIMARLRRAARRARAEAAYRADLERAVEARTRDLSGEMRERRAAEQRLVQLQSDLVQANKLATLGQVSAGFAHEVNQPLATIRLLAENGRAMLDRDPAPVAANLDRIIGMTDRIGQITSELRNFSRKATGAVGRVALADAIQASLMLTASRRRTSAMDFALPDLPPDLAVRAEAVRLEQILVNLLTNAHDAQEGRSDPRIAIAVQADDARVTLTIRDNGPGLSSAMAAQLFTPFATDKPQGLGLGLVISRDIARDFGGELDALPPEPGQGAAFRLTLPRAA</sequence>
<dbReference type="AlphaFoldDB" id="A0A5C4R9D9"/>
<dbReference type="SUPFAM" id="SSF55874">
    <property type="entry name" value="ATPase domain of HSP90 chaperone/DNA topoisomerase II/histidine kinase"/>
    <property type="match status" value="1"/>
</dbReference>
<evidence type="ECO:0000256" key="8">
    <source>
        <dbReference type="ARBA" id="ARBA00022741"/>
    </source>
</evidence>
<evidence type="ECO:0000256" key="12">
    <source>
        <dbReference type="ARBA" id="ARBA00023012"/>
    </source>
</evidence>
<dbReference type="GO" id="GO:0005524">
    <property type="term" value="F:ATP binding"/>
    <property type="evidence" value="ECO:0007669"/>
    <property type="project" value="UniProtKB-KW"/>
</dbReference>
<keyword evidence="5" id="KW-0597">Phosphoprotein</keyword>
<keyword evidence="12" id="KW-0902">Two-component regulatory system</keyword>